<evidence type="ECO:0000256" key="1">
    <source>
        <dbReference type="ARBA" id="ARBA00004370"/>
    </source>
</evidence>
<feature type="transmembrane region" description="Helical" evidence="5">
    <location>
        <begin position="221"/>
        <end position="240"/>
    </location>
</feature>
<dbReference type="GO" id="GO:0004930">
    <property type="term" value="F:G protein-coupled receptor activity"/>
    <property type="evidence" value="ECO:0007669"/>
    <property type="project" value="InterPro"/>
</dbReference>
<evidence type="ECO:0000313" key="8">
    <source>
        <dbReference type="WBParaSite" id="L893_g22968.t1"/>
    </source>
</evidence>
<accession>A0A1I7Z575</accession>
<dbReference type="PROSITE" id="PS50262">
    <property type="entry name" value="G_PROTEIN_RECEP_F1_2"/>
    <property type="match status" value="1"/>
</dbReference>
<feature type="transmembrane region" description="Helical" evidence="5">
    <location>
        <begin position="175"/>
        <end position="201"/>
    </location>
</feature>
<dbReference type="PANTHER" id="PTHR23017:SF3">
    <property type="entry name" value="G-PROTEIN COUPLED RECEPTORS FAMILY 1 PROFILE DOMAIN-CONTAINING PROTEIN"/>
    <property type="match status" value="1"/>
</dbReference>
<comment type="subcellular location">
    <subcellularLocation>
        <location evidence="1">Membrane</location>
    </subcellularLocation>
</comment>
<dbReference type="Proteomes" id="UP000095287">
    <property type="component" value="Unplaced"/>
</dbReference>
<organism evidence="7 8">
    <name type="scientific">Steinernema glaseri</name>
    <dbReference type="NCBI Taxonomy" id="37863"/>
    <lineage>
        <taxon>Eukaryota</taxon>
        <taxon>Metazoa</taxon>
        <taxon>Ecdysozoa</taxon>
        <taxon>Nematoda</taxon>
        <taxon>Chromadorea</taxon>
        <taxon>Rhabditida</taxon>
        <taxon>Tylenchina</taxon>
        <taxon>Panagrolaimomorpha</taxon>
        <taxon>Strongyloidoidea</taxon>
        <taxon>Steinernematidae</taxon>
        <taxon>Steinernema</taxon>
    </lineage>
</organism>
<dbReference type="InterPro" id="IPR019430">
    <property type="entry name" value="7TM_GPCR_serpentine_rcpt_Srx"/>
</dbReference>
<keyword evidence="7" id="KW-1185">Reference proteome</keyword>
<dbReference type="SUPFAM" id="SSF81321">
    <property type="entry name" value="Family A G protein-coupled receptor-like"/>
    <property type="match status" value="1"/>
</dbReference>
<feature type="transmembrane region" description="Helical" evidence="5">
    <location>
        <begin position="12"/>
        <end position="34"/>
    </location>
</feature>
<dbReference type="PROSITE" id="PS00237">
    <property type="entry name" value="G_PROTEIN_RECEP_F1_1"/>
    <property type="match status" value="1"/>
</dbReference>
<keyword evidence="4 5" id="KW-0472">Membrane</keyword>
<evidence type="ECO:0000256" key="2">
    <source>
        <dbReference type="ARBA" id="ARBA00022692"/>
    </source>
</evidence>
<dbReference type="InterPro" id="IPR000276">
    <property type="entry name" value="GPCR_Rhodpsn"/>
</dbReference>
<dbReference type="PANTHER" id="PTHR23017">
    <property type="entry name" value="SERPENTINE RECEPTOR, CLASS X"/>
    <property type="match status" value="1"/>
</dbReference>
<dbReference type="CDD" id="cd00637">
    <property type="entry name" value="7tm_classA_rhodopsin-like"/>
    <property type="match status" value="1"/>
</dbReference>
<evidence type="ECO:0000259" key="6">
    <source>
        <dbReference type="PROSITE" id="PS50262"/>
    </source>
</evidence>
<evidence type="ECO:0000256" key="3">
    <source>
        <dbReference type="ARBA" id="ARBA00022989"/>
    </source>
</evidence>
<dbReference type="InterPro" id="IPR017452">
    <property type="entry name" value="GPCR_Rhodpsn_7TM"/>
</dbReference>
<evidence type="ECO:0000256" key="5">
    <source>
        <dbReference type="SAM" id="Phobius"/>
    </source>
</evidence>
<keyword evidence="3 5" id="KW-1133">Transmembrane helix</keyword>
<evidence type="ECO:0000256" key="4">
    <source>
        <dbReference type="ARBA" id="ARBA00023136"/>
    </source>
</evidence>
<dbReference type="WBParaSite" id="L893_g22968.t1">
    <property type="protein sequence ID" value="L893_g22968.t1"/>
    <property type="gene ID" value="L893_g22968"/>
</dbReference>
<sequence length="319" mass="35299">MQTNVSSTDVIAGVLLLTICSLAVLLGVTNLILIRKMKVFHNAFGLFAASRTFGEVCCNLVHVLCTAPVTLIQPASFSSEIGVAIFMVERFFGFSSCMHQMTISVNRSVAVCFPLRYKFIFTRRTNVSCIVVSWILGALLIAEYAGIPCNLLGYKPALYNYAPIMCADPNKSPPFIFGILSARLCFSFCALTLLFDILTFFKIVFLKTTAVDKNSGRTIRFFFQSFLQNIFMMAALTLAYDDHVHAGGVQPTAKVPFYTILKKIKVADDDHVHAGGVQPTAKVPFYTILKKIKVVSFVSQEFQSDQGYNGPIRDSRSGR</sequence>
<evidence type="ECO:0000313" key="7">
    <source>
        <dbReference type="Proteomes" id="UP000095287"/>
    </source>
</evidence>
<dbReference type="Pfam" id="PF10328">
    <property type="entry name" value="7TM_GPCR_Srx"/>
    <property type="match status" value="1"/>
</dbReference>
<dbReference type="Gene3D" id="1.20.1070.10">
    <property type="entry name" value="Rhodopsin 7-helix transmembrane proteins"/>
    <property type="match status" value="1"/>
</dbReference>
<feature type="domain" description="G-protein coupled receptors family 1 profile" evidence="6">
    <location>
        <begin position="26"/>
        <end position="140"/>
    </location>
</feature>
<keyword evidence="2 5" id="KW-0812">Transmembrane</keyword>
<dbReference type="GO" id="GO:0016020">
    <property type="term" value="C:membrane"/>
    <property type="evidence" value="ECO:0007669"/>
    <property type="project" value="UniProtKB-SubCell"/>
</dbReference>
<proteinExistence type="predicted"/>
<protein>
    <submittedName>
        <fullName evidence="8">G_PROTEIN_RECEP_F1_2 domain-containing protein</fullName>
    </submittedName>
</protein>
<feature type="transmembrane region" description="Helical" evidence="5">
    <location>
        <begin position="126"/>
        <end position="147"/>
    </location>
</feature>
<dbReference type="AlphaFoldDB" id="A0A1I7Z575"/>
<reference evidence="8" key="1">
    <citation type="submission" date="2016-11" db="UniProtKB">
        <authorList>
            <consortium name="WormBaseParasite"/>
        </authorList>
    </citation>
    <scope>IDENTIFICATION</scope>
</reference>
<name>A0A1I7Z575_9BILA</name>